<gene>
    <name evidence="3" type="ORF">G7Z17_g13664</name>
</gene>
<evidence type="ECO:0000313" key="3">
    <source>
        <dbReference type="EMBL" id="KAF7532207.1"/>
    </source>
</evidence>
<dbReference type="PROSITE" id="PS00028">
    <property type="entry name" value="ZINC_FINGER_C2H2_1"/>
    <property type="match status" value="1"/>
</dbReference>
<dbReference type="EMBL" id="JAANBB010000916">
    <property type="protein sequence ID" value="KAF7532207.1"/>
    <property type="molecule type" value="Genomic_DNA"/>
</dbReference>
<evidence type="ECO:0000259" key="2">
    <source>
        <dbReference type="PROSITE" id="PS00028"/>
    </source>
</evidence>
<feature type="compositionally biased region" description="Acidic residues" evidence="1">
    <location>
        <begin position="292"/>
        <end position="305"/>
    </location>
</feature>
<dbReference type="AlphaFoldDB" id="A0A9P5H0K7"/>
<feature type="region of interest" description="Disordered" evidence="1">
    <location>
        <begin position="156"/>
        <end position="183"/>
    </location>
</feature>
<dbReference type="OrthoDB" id="3522001at2759"/>
<protein>
    <recommendedName>
        <fullName evidence="2">C2H2-type domain-containing protein</fullName>
    </recommendedName>
</protein>
<dbReference type="InterPro" id="IPR022698">
    <property type="entry name" value="OrsD"/>
</dbReference>
<dbReference type="Proteomes" id="UP000722485">
    <property type="component" value="Unassembled WGS sequence"/>
</dbReference>
<organism evidence="3 4">
    <name type="scientific">Cylindrodendrum hubeiense</name>
    <dbReference type="NCBI Taxonomy" id="595255"/>
    <lineage>
        <taxon>Eukaryota</taxon>
        <taxon>Fungi</taxon>
        <taxon>Dikarya</taxon>
        <taxon>Ascomycota</taxon>
        <taxon>Pezizomycotina</taxon>
        <taxon>Sordariomycetes</taxon>
        <taxon>Hypocreomycetidae</taxon>
        <taxon>Hypocreales</taxon>
        <taxon>Nectriaceae</taxon>
        <taxon>Cylindrodendrum</taxon>
    </lineage>
</organism>
<keyword evidence="4" id="KW-1185">Reference proteome</keyword>
<feature type="domain" description="C2H2-type" evidence="2">
    <location>
        <begin position="16"/>
        <end position="37"/>
    </location>
</feature>
<proteinExistence type="predicted"/>
<dbReference type="Pfam" id="PF12013">
    <property type="entry name" value="OrsD"/>
    <property type="match status" value="1"/>
</dbReference>
<accession>A0A9P5H0K7</accession>
<comment type="caution">
    <text evidence="3">The sequence shown here is derived from an EMBL/GenBank/DDBJ whole genome shotgun (WGS) entry which is preliminary data.</text>
</comment>
<reference evidence="3" key="1">
    <citation type="submission" date="2020-03" db="EMBL/GenBank/DDBJ databases">
        <title>Draft Genome Sequence of Cylindrodendrum hubeiense.</title>
        <authorList>
            <person name="Buettner E."/>
            <person name="Kellner H."/>
        </authorList>
    </citation>
    <scope>NUCLEOTIDE SEQUENCE</scope>
    <source>
        <strain evidence="3">IHI 201604</strain>
    </source>
</reference>
<sequence>MEDHVQLNEEYGMLICQHCCHAIRPGQSIARHFRREHQLKGPDLREIIDYFEGMGLSDPVYATLPEDGSAPIVPLKIHHGFSCVECRYLTIAGDNITKHWRAAGHEHHRREIDSSGAMERVGAKQYAERLGWVPHFGSRDKLSIFAAAEWVRAKAVTGQRQQQRPRQGARHRDEAAAAREQQSLQRVGESFDREVERCSWRLDSVPVETLQWLGSVSATTPQGVPFGLKGKASSMAKYRTVGQRYLGFCLRAYWLGRAEAFTQWAVRFTDEQWSLLQDIAHELGGSSSSDNDGSDNDGNDNDNDNDNNSSGDRGSDDEEEDEYTAQSGQDQQPEGIEVSLDRAVFLFIVASIKQQVGGNVYTSPLLCFCAAMGIRQRPLGYNEPHLYTGMLAAVLWWARVFFIESVFESEPQERDELGVETVLAFQKEHAAWMCIGTHTAMSTIIGWMAYGKGWRHKMGGQPSIRWADEGEALFQNGERIEG</sequence>
<evidence type="ECO:0000256" key="1">
    <source>
        <dbReference type="SAM" id="MobiDB-lite"/>
    </source>
</evidence>
<feature type="region of interest" description="Disordered" evidence="1">
    <location>
        <begin position="284"/>
        <end position="333"/>
    </location>
</feature>
<name>A0A9P5H0K7_9HYPO</name>
<dbReference type="InterPro" id="IPR013087">
    <property type="entry name" value="Znf_C2H2_type"/>
</dbReference>
<evidence type="ECO:0000313" key="4">
    <source>
        <dbReference type="Proteomes" id="UP000722485"/>
    </source>
</evidence>